<dbReference type="EMBL" id="JAPFFK010000020">
    <property type="protein sequence ID" value="KAJ6680050.1"/>
    <property type="molecule type" value="Genomic_DNA"/>
</dbReference>
<proteinExistence type="predicted"/>
<gene>
    <name evidence="2" type="ORF">OIU79_019711</name>
</gene>
<evidence type="ECO:0000313" key="2">
    <source>
        <dbReference type="EMBL" id="KAJ6680050.1"/>
    </source>
</evidence>
<feature type="chain" id="PRO_5040298445" description="Secreted protein" evidence="1">
    <location>
        <begin position="17"/>
        <end position="134"/>
    </location>
</feature>
<reference evidence="2" key="1">
    <citation type="submission" date="2022-11" db="EMBL/GenBank/DDBJ databases">
        <authorList>
            <person name="Hyden B.L."/>
            <person name="Feng K."/>
            <person name="Yates T."/>
            <person name="Jawdy S."/>
            <person name="Smart L.B."/>
            <person name="Muchero W."/>
        </authorList>
    </citation>
    <scope>NUCLEOTIDE SEQUENCE</scope>
    <source>
        <tissue evidence="2">Shoot tip</tissue>
    </source>
</reference>
<evidence type="ECO:0000313" key="3">
    <source>
        <dbReference type="Proteomes" id="UP001151532"/>
    </source>
</evidence>
<sequence length="134" mass="14910">MLVAIFFSHCVFSIDASKVYPARVDLDHEWTQGRLELNGLPRLAKRMRIKTPRMKRRPFSVQFSDFAGKNGDREYTRARCNGSPAAAAISARGLLECSLTRCEPNCVSLLTLQLNCHQATGTGGQFIIIMPHAS</sequence>
<organism evidence="2 3">
    <name type="scientific">Salix purpurea</name>
    <name type="common">Purple osier willow</name>
    <dbReference type="NCBI Taxonomy" id="77065"/>
    <lineage>
        <taxon>Eukaryota</taxon>
        <taxon>Viridiplantae</taxon>
        <taxon>Streptophyta</taxon>
        <taxon>Embryophyta</taxon>
        <taxon>Tracheophyta</taxon>
        <taxon>Spermatophyta</taxon>
        <taxon>Magnoliopsida</taxon>
        <taxon>eudicotyledons</taxon>
        <taxon>Gunneridae</taxon>
        <taxon>Pentapetalae</taxon>
        <taxon>rosids</taxon>
        <taxon>fabids</taxon>
        <taxon>Malpighiales</taxon>
        <taxon>Salicaceae</taxon>
        <taxon>Saliceae</taxon>
        <taxon>Salix</taxon>
    </lineage>
</organism>
<dbReference type="AlphaFoldDB" id="A0A9Q0P1V7"/>
<evidence type="ECO:0000256" key="1">
    <source>
        <dbReference type="SAM" id="SignalP"/>
    </source>
</evidence>
<name>A0A9Q0P1V7_SALPP</name>
<dbReference type="Proteomes" id="UP001151532">
    <property type="component" value="Chromosome 14"/>
</dbReference>
<keyword evidence="1" id="KW-0732">Signal</keyword>
<comment type="caution">
    <text evidence="2">The sequence shown here is derived from an EMBL/GenBank/DDBJ whole genome shotgun (WGS) entry which is preliminary data.</text>
</comment>
<protein>
    <recommendedName>
        <fullName evidence="4">Secreted protein</fullName>
    </recommendedName>
</protein>
<feature type="signal peptide" evidence="1">
    <location>
        <begin position="1"/>
        <end position="16"/>
    </location>
</feature>
<evidence type="ECO:0008006" key="4">
    <source>
        <dbReference type="Google" id="ProtNLM"/>
    </source>
</evidence>
<reference evidence="2" key="2">
    <citation type="journal article" date="2023" name="Int. J. Mol. Sci.">
        <title>De Novo Assembly and Annotation of 11 Diverse Shrub Willow (Salix) Genomes Reveals Novel Gene Organization in Sex-Linked Regions.</title>
        <authorList>
            <person name="Hyden B."/>
            <person name="Feng K."/>
            <person name="Yates T.B."/>
            <person name="Jawdy S."/>
            <person name="Cereghino C."/>
            <person name="Smart L.B."/>
            <person name="Muchero W."/>
        </authorList>
    </citation>
    <scope>NUCLEOTIDE SEQUENCE</scope>
    <source>
        <tissue evidence="2">Shoot tip</tissue>
    </source>
</reference>
<accession>A0A9Q0P1V7</accession>
<keyword evidence="3" id="KW-1185">Reference proteome</keyword>